<protein>
    <submittedName>
        <fullName evidence="1">Uncharacterized protein</fullName>
    </submittedName>
</protein>
<dbReference type="EnsemblMetazoa" id="ACUA020369-RA">
    <property type="protein sequence ID" value="ACUA020369-PA"/>
    <property type="gene ID" value="ACUA020369"/>
</dbReference>
<dbReference type="VEuPathDB" id="VectorBase:ACUA020369"/>
<dbReference type="AlphaFoldDB" id="A0A182MKB7"/>
<reference evidence="2" key="1">
    <citation type="submission" date="2013-09" db="EMBL/GenBank/DDBJ databases">
        <title>The Genome Sequence of Anopheles culicifacies species A.</title>
        <authorList>
            <consortium name="The Broad Institute Genomics Platform"/>
            <person name="Neafsey D.E."/>
            <person name="Besansky N."/>
            <person name="Howell P."/>
            <person name="Walton C."/>
            <person name="Young S.K."/>
            <person name="Zeng Q."/>
            <person name="Gargeya S."/>
            <person name="Fitzgerald M."/>
            <person name="Haas B."/>
            <person name="Abouelleil A."/>
            <person name="Allen A.W."/>
            <person name="Alvarado L."/>
            <person name="Arachchi H.M."/>
            <person name="Berlin A.M."/>
            <person name="Chapman S.B."/>
            <person name="Gainer-Dewar J."/>
            <person name="Goldberg J."/>
            <person name="Griggs A."/>
            <person name="Gujja S."/>
            <person name="Hansen M."/>
            <person name="Howarth C."/>
            <person name="Imamovic A."/>
            <person name="Ireland A."/>
            <person name="Larimer J."/>
            <person name="McCowan C."/>
            <person name="Murphy C."/>
            <person name="Pearson M."/>
            <person name="Poon T.W."/>
            <person name="Priest M."/>
            <person name="Roberts A."/>
            <person name="Saif S."/>
            <person name="Shea T."/>
            <person name="Sisk P."/>
            <person name="Sykes S."/>
            <person name="Wortman J."/>
            <person name="Nusbaum C."/>
            <person name="Birren B."/>
        </authorList>
    </citation>
    <scope>NUCLEOTIDE SEQUENCE [LARGE SCALE GENOMIC DNA]</scope>
    <source>
        <strain evidence="2">A-37</strain>
    </source>
</reference>
<accession>A0A182MKB7</accession>
<evidence type="ECO:0000313" key="1">
    <source>
        <dbReference type="EnsemblMetazoa" id="ACUA020369-PA"/>
    </source>
</evidence>
<evidence type="ECO:0000313" key="2">
    <source>
        <dbReference type="Proteomes" id="UP000075883"/>
    </source>
</evidence>
<sequence length="408" mass="44699">MLSGVIIDSRRHLHQVFLRVLFFGFVFFSSQHNCLPFVSGESFDGYVYPTPTPTPSFGGYDYTTPSCPLLDQPVPTCSASATILTVPVRINVTETIVTFIKQPTTVTTTLIVPTTSTEVHRAIETQTTYHTTTHTERISLPPVTKISSVTSTVARIETVTSPVVRVEYVTERYPVVEYRTDTVTTTSTCTVTELFPTTYYSTYISTSYAPPVTDVTYLTETSYRTLTSTQVNTQFRTQTKTSSTYLTHTETIRATRTLTETTTLTASCQPPPLNNEYLPVPAPSNDYLPPSSAHQQAAEQRVRSNFVLPEDLLPPKRSPSQDTVSVTVTKTLDPVTVTKEHTVTKVTGGNDGATSPLAVQGAARTKSVIAFDQRVTKLVTVTPTLTSYIYMDTVTVTATKPAATLKAG</sequence>
<organism evidence="1 2">
    <name type="scientific">Anopheles culicifacies</name>
    <dbReference type="NCBI Taxonomy" id="139723"/>
    <lineage>
        <taxon>Eukaryota</taxon>
        <taxon>Metazoa</taxon>
        <taxon>Ecdysozoa</taxon>
        <taxon>Arthropoda</taxon>
        <taxon>Hexapoda</taxon>
        <taxon>Insecta</taxon>
        <taxon>Pterygota</taxon>
        <taxon>Neoptera</taxon>
        <taxon>Endopterygota</taxon>
        <taxon>Diptera</taxon>
        <taxon>Nematocera</taxon>
        <taxon>Culicoidea</taxon>
        <taxon>Culicidae</taxon>
        <taxon>Anophelinae</taxon>
        <taxon>Anopheles</taxon>
        <taxon>culicifacies species complex</taxon>
    </lineage>
</organism>
<keyword evidence="2" id="KW-1185">Reference proteome</keyword>
<reference evidence="1" key="2">
    <citation type="submission" date="2020-05" db="UniProtKB">
        <authorList>
            <consortium name="EnsemblMetazoa"/>
        </authorList>
    </citation>
    <scope>IDENTIFICATION</scope>
    <source>
        <strain evidence="1">A-37</strain>
    </source>
</reference>
<dbReference type="EMBL" id="AXCM01004079">
    <property type="status" value="NOT_ANNOTATED_CDS"/>
    <property type="molecule type" value="Genomic_DNA"/>
</dbReference>
<proteinExistence type="predicted"/>
<name>A0A182MKB7_9DIPT</name>
<dbReference type="Proteomes" id="UP000075883">
    <property type="component" value="Unassembled WGS sequence"/>
</dbReference>